<dbReference type="HOGENOM" id="CLU_033176_0_0_1"/>
<keyword evidence="1" id="KW-0472">Membrane</keyword>
<dbReference type="VEuPathDB" id="MicrosporidiaDB:NEQG_01095"/>
<protein>
    <submittedName>
        <fullName evidence="2">Uncharacterized protein</fullName>
    </submittedName>
</protein>
<evidence type="ECO:0000313" key="3">
    <source>
        <dbReference type="Proteomes" id="UP000002872"/>
    </source>
</evidence>
<dbReference type="EMBL" id="GL870878">
    <property type="protein sequence ID" value="EIJ88405.1"/>
    <property type="molecule type" value="Genomic_DNA"/>
</dbReference>
<sequence length="386" mass="45147">MRFIKEVYTVSFIVFGTHYVICSLIPNGMYTPYNPIDTQVPNIDILSNPLNTSMLNNTDNQSETTDSAVRVAHVINSAEAAYSTEKPRETVEEFILHNENMYGNMFKLNKHDESYTNMKADYMKLKKLFKTARRKKKQSKEKILNNIYTKTRHFNRIRLNGFTMIGPMATELASVIATEQAKVHTEKEDMIPAKGSRSNFIISRITQKIDCEDAELKHINRQLSEAIHTSSRLFRERTVDYKWFSKNLAISFNILNMINSIRVNRILSTFNVQRLMKFDEEAVNQMEYYKEIRDIELNRNSREMTKEERALDEFNYTLKFPETFKASILNVKFKKTIISSTCVQIINFVLEFKEAIKAVNITKKLKTIYCLSSDIPMYTHYAHYTI</sequence>
<dbReference type="AlphaFoldDB" id="I3EGQ8"/>
<keyword evidence="1" id="KW-0812">Transmembrane</keyword>
<evidence type="ECO:0000313" key="2">
    <source>
        <dbReference type="EMBL" id="EIJ88405.1"/>
    </source>
</evidence>
<dbReference type="InParanoid" id="I3EGQ8"/>
<accession>I3EGQ8</accession>
<dbReference type="OrthoDB" id="10435500at2759"/>
<organism evidence="2 3">
    <name type="scientific">Nematocida parisii (strain ERTm3)</name>
    <name type="common">Nematode killer fungus</name>
    <dbReference type="NCBI Taxonomy" id="935791"/>
    <lineage>
        <taxon>Eukaryota</taxon>
        <taxon>Fungi</taxon>
        <taxon>Fungi incertae sedis</taxon>
        <taxon>Microsporidia</taxon>
        <taxon>Nematocida</taxon>
    </lineage>
</organism>
<name>I3EGQ8_NEMP3</name>
<reference evidence="2" key="1">
    <citation type="submission" date="2011-01" db="EMBL/GenBank/DDBJ databases">
        <title>The Genome Sequence of Nematocida parisii strain ERTm3.</title>
        <authorList>
            <consortium name="The Broad Institute Genome Sequencing Platform"/>
            <consortium name="The Broad Institute Genome Sequencing Center for Infectious Disease"/>
            <person name="Cuomo C."/>
            <person name="Troemel E."/>
            <person name="Young S.K."/>
            <person name="Zeng Q."/>
            <person name="Gargeya S."/>
            <person name="Fitzgerald M."/>
            <person name="Haas B."/>
            <person name="Abouelleil A."/>
            <person name="Alvarado L."/>
            <person name="Arachchi H.M."/>
            <person name="Berlin A."/>
            <person name="Chapman S.B."/>
            <person name="Gearin G."/>
            <person name="Goldberg J."/>
            <person name="Griggs A."/>
            <person name="Gujja S."/>
            <person name="Hansen M."/>
            <person name="Heiman D."/>
            <person name="Howarth C."/>
            <person name="Larimer J."/>
            <person name="Lui A."/>
            <person name="MacDonald P.J.P."/>
            <person name="McCowen C."/>
            <person name="Montmayeur A."/>
            <person name="Murphy C."/>
            <person name="Neiman D."/>
            <person name="Pearson M."/>
            <person name="Priest M."/>
            <person name="Roberts A."/>
            <person name="Saif S."/>
            <person name="Shea T."/>
            <person name="Sisk P."/>
            <person name="Stolte C."/>
            <person name="Sykes S."/>
            <person name="Wortman J."/>
            <person name="Nusbaum C."/>
            <person name="Birren B."/>
        </authorList>
    </citation>
    <scope>NUCLEOTIDE SEQUENCE</scope>
    <source>
        <strain evidence="2">ERTm3</strain>
    </source>
</reference>
<evidence type="ECO:0000256" key="1">
    <source>
        <dbReference type="SAM" id="Phobius"/>
    </source>
</evidence>
<keyword evidence="3" id="KW-1185">Reference proteome</keyword>
<feature type="transmembrane region" description="Helical" evidence="1">
    <location>
        <begin position="7"/>
        <end position="26"/>
    </location>
</feature>
<keyword evidence="1" id="KW-1133">Transmembrane helix</keyword>
<dbReference type="Proteomes" id="UP000002872">
    <property type="component" value="Unassembled WGS sequence"/>
</dbReference>
<gene>
    <name evidence="2" type="ORF">NEQG_01095</name>
</gene>
<proteinExistence type="predicted"/>